<proteinExistence type="predicted"/>
<sequence length="286" mass="31371">MIRIIVLTFALTTIFCKDCTAKEIVPNEDSTQWNLTAETPTEEYPTNLDISDGENKAESSQRSSRSDPGFLVPIGQYSFVVALYDDHGDFMCPGTILKARLILTAHHCIAPFKPFSIRADSHDLHSGGQKIKVKDVIKYPGADKDGSPLPHDLALVVLSESIKNARRVTLVDPKDLVPERSIVNAVGWGRKSFGNPRLLWASPVQMSVISNCQNIYGVDWMCVDTVKTAVCVGDAGGPIMYEGKQIGIVSHTNDPNKCGSGIPAALVNLKKYVKWINKQVEKPGYD</sequence>
<comment type="caution">
    <text evidence="1">The sequence shown here is derived from an EMBL/GenBank/DDBJ whole genome shotgun (WGS) entry which is preliminary data.</text>
</comment>
<gene>
    <name evidence="1" type="ORF">QAD02_001354</name>
</gene>
<evidence type="ECO:0000313" key="1">
    <source>
        <dbReference type="EMBL" id="KAJ8670095.1"/>
    </source>
</evidence>
<protein>
    <submittedName>
        <fullName evidence="1">Uncharacterized protein</fullName>
    </submittedName>
</protein>
<accession>A0ACC2NKK8</accession>
<reference evidence="1" key="1">
    <citation type="submission" date="2023-04" db="EMBL/GenBank/DDBJ databases">
        <title>A chromosome-level genome assembly of the parasitoid wasp Eretmocerus hayati.</title>
        <authorList>
            <person name="Zhong Y."/>
            <person name="Liu S."/>
            <person name="Liu Y."/>
        </authorList>
    </citation>
    <scope>NUCLEOTIDE SEQUENCE</scope>
    <source>
        <strain evidence="1">ZJU_SS_LIU_2023</strain>
    </source>
</reference>
<name>A0ACC2NKK8_9HYME</name>
<dbReference type="EMBL" id="CM056743">
    <property type="protein sequence ID" value="KAJ8670095.1"/>
    <property type="molecule type" value="Genomic_DNA"/>
</dbReference>
<dbReference type="Proteomes" id="UP001239111">
    <property type="component" value="Chromosome 3"/>
</dbReference>
<keyword evidence="2" id="KW-1185">Reference proteome</keyword>
<evidence type="ECO:0000313" key="2">
    <source>
        <dbReference type="Proteomes" id="UP001239111"/>
    </source>
</evidence>
<organism evidence="1 2">
    <name type="scientific">Eretmocerus hayati</name>
    <dbReference type="NCBI Taxonomy" id="131215"/>
    <lineage>
        <taxon>Eukaryota</taxon>
        <taxon>Metazoa</taxon>
        <taxon>Ecdysozoa</taxon>
        <taxon>Arthropoda</taxon>
        <taxon>Hexapoda</taxon>
        <taxon>Insecta</taxon>
        <taxon>Pterygota</taxon>
        <taxon>Neoptera</taxon>
        <taxon>Endopterygota</taxon>
        <taxon>Hymenoptera</taxon>
        <taxon>Apocrita</taxon>
        <taxon>Proctotrupomorpha</taxon>
        <taxon>Chalcidoidea</taxon>
        <taxon>Aphelinidae</taxon>
        <taxon>Aphelininae</taxon>
        <taxon>Eretmocerus</taxon>
    </lineage>
</organism>